<dbReference type="RefSeq" id="WP_002004304.1">
    <property type="nucleotide sequence ID" value="NZ_JEWH01000008.1"/>
</dbReference>
<evidence type="ECO:0000259" key="3">
    <source>
        <dbReference type="Pfam" id="PF22829"/>
    </source>
</evidence>
<dbReference type="Pfam" id="PF22829">
    <property type="entry name" value="HphA_C"/>
    <property type="match status" value="1"/>
</dbReference>
<reference evidence="4 5" key="1">
    <citation type="submission" date="2014-02" db="EMBL/GenBank/DDBJ databases">
        <title>Comparative genomics and transcriptomics to identify genetic mechanisms underlying the emergence of carbapenem resistant Acinetobacter baumannii (CRAb).</title>
        <authorList>
            <person name="Harris A.D."/>
            <person name="Johnson K.J."/>
            <person name="George J."/>
            <person name="Shefchek K."/>
            <person name="Daugherty S.C."/>
            <person name="Parankush S."/>
            <person name="Sadzewicz L."/>
            <person name="Tallon L."/>
            <person name="Sengamalay N."/>
            <person name="Hazen T.H."/>
            <person name="Rasko D.A."/>
        </authorList>
    </citation>
    <scope>NUCLEOTIDE SEQUENCE [LARGE SCALE GENOMIC DNA]</scope>
    <source>
        <strain evidence="4 5">1295743</strain>
    </source>
</reference>
<dbReference type="Pfam" id="PF22828">
    <property type="entry name" value="HphA_N"/>
    <property type="match status" value="1"/>
</dbReference>
<comment type="caution">
    <text evidence="4">The sequence shown here is derived from an EMBL/GenBank/DDBJ whole genome shotgun (WGS) entry which is preliminary data.</text>
</comment>
<feature type="signal peptide" evidence="1">
    <location>
        <begin position="1"/>
        <end position="20"/>
    </location>
</feature>
<feature type="domain" description="HphA C-terminal" evidence="3">
    <location>
        <begin position="149"/>
        <end position="262"/>
    </location>
</feature>
<gene>
    <name evidence="4" type="ORF">J512_1050</name>
</gene>
<dbReference type="SUPFAM" id="SSF56925">
    <property type="entry name" value="OMPA-like"/>
    <property type="match status" value="1"/>
</dbReference>
<proteinExistence type="predicted"/>
<dbReference type="EMBL" id="JEWH01000008">
    <property type="protein sequence ID" value="EXB06813.1"/>
    <property type="molecule type" value="Genomic_DNA"/>
</dbReference>
<evidence type="ECO:0000313" key="4">
    <source>
        <dbReference type="EMBL" id="EXB06813.1"/>
    </source>
</evidence>
<feature type="domain" description="HphA N-terminal heme-binding" evidence="2">
    <location>
        <begin position="18"/>
        <end position="134"/>
    </location>
</feature>
<dbReference type="Gene3D" id="2.40.160.90">
    <property type="match status" value="1"/>
</dbReference>
<dbReference type="InterPro" id="IPR054843">
    <property type="entry name" value="Slam_hemophilin_C"/>
</dbReference>
<keyword evidence="1" id="KW-0732">Signal</keyword>
<dbReference type="NCBIfam" id="NF041636">
    <property type="entry name" value="slam_lipo"/>
    <property type="match status" value="1"/>
</dbReference>
<evidence type="ECO:0000256" key="1">
    <source>
        <dbReference type="SAM" id="SignalP"/>
    </source>
</evidence>
<evidence type="ECO:0000313" key="5">
    <source>
        <dbReference type="Proteomes" id="UP000020595"/>
    </source>
</evidence>
<sequence>MKISQLFLGLVACSTAFAYAGIDGISSNESNIKIGAAANASHPGGVAAVSVQAAGAPYNAFTGFSSLKGLAQAFAAQGTSNTNVTVGSKTFNISHIPVSAMPPSHSALGNFNFGQVGTQEVYFGEWWKAGDTPASASHTVYYAGDNTNTTVPTAGTATYTVAGINGSGSNLLSGTFTANYGAGTLEGTLTGTGTAVSSLSLDGVAFNPGTAAFAGLATANGTAGIDNSGVVQGQFFGANASALAGIAQFDNVSYNTAFGGAKN</sequence>
<dbReference type="AlphaFoldDB" id="A0A009ISI5"/>
<accession>A0A009ISI5</accession>
<name>A0A009ISI5_ACIB9</name>
<dbReference type="InterPro" id="IPR054536">
    <property type="entry name" value="HphA_C"/>
</dbReference>
<evidence type="ECO:0000259" key="2">
    <source>
        <dbReference type="Pfam" id="PF22828"/>
    </source>
</evidence>
<organism evidence="4 5">
    <name type="scientific">Acinetobacter baumannii (strain 1295743)</name>
    <dbReference type="NCBI Taxonomy" id="1310613"/>
    <lineage>
        <taxon>Bacteria</taxon>
        <taxon>Pseudomonadati</taxon>
        <taxon>Pseudomonadota</taxon>
        <taxon>Gammaproteobacteria</taxon>
        <taxon>Moraxellales</taxon>
        <taxon>Moraxellaceae</taxon>
        <taxon>Acinetobacter</taxon>
        <taxon>Acinetobacter calcoaceticus/baumannii complex</taxon>
    </lineage>
</organism>
<dbReference type="PATRIC" id="fig|1310613.3.peg.1003"/>
<dbReference type="Proteomes" id="UP000020595">
    <property type="component" value="Unassembled WGS sequence"/>
</dbReference>
<protein>
    <submittedName>
        <fullName evidence="4">Putative signal peptide containing protein</fullName>
    </submittedName>
</protein>
<dbReference type="InterPro" id="IPR011250">
    <property type="entry name" value="OMP/PagP_B-barrel"/>
</dbReference>
<dbReference type="InterPro" id="IPR054535">
    <property type="entry name" value="HphA_N"/>
</dbReference>
<feature type="chain" id="PRO_5001446761" evidence="1">
    <location>
        <begin position="21"/>
        <end position="263"/>
    </location>
</feature>